<accession>A0A1I3X1R2</accession>
<organism evidence="1 2">
    <name type="scientific">Methylocapsa palsarum</name>
    <dbReference type="NCBI Taxonomy" id="1612308"/>
    <lineage>
        <taxon>Bacteria</taxon>
        <taxon>Pseudomonadati</taxon>
        <taxon>Pseudomonadota</taxon>
        <taxon>Alphaproteobacteria</taxon>
        <taxon>Hyphomicrobiales</taxon>
        <taxon>Beijerinckiaceae</taxon>
        <taxon>Methylocapsa</taxon>
    </lineage>
</organism>
<dbReference type="Proteomes" id="UP000198755">
    <property type="component" value="Unassembled WGS sequence"/>
</dbReference>
<dbReference type="EMBL" id="FOSN01000002">
    <property type="protein sequence ID" value="SFK12751.1"/>
    <property type="molecule type" value="Genomic_DNA"/>
</dbReference>
<proteinExistence type="predicted"/>
<dbReference type="OrthoDB" id="8451135at2"/>
<dbReference type="STRING" id="1612308.SAMN05444581_102255"/>
<protein>
    <submittedName>
        <fullName evidence="1">Uncharacterized protein</fullName>
    </submittedName>
</protein>
<keyword evidence="2" id="KW-1185">Reference proteome</keyword>
<evidence type="ECO:0000313" key="2">
    <source>
        <dbReference type="Proteomes" id="UP000198755"/>
    </source>
</evidence>
<reference evidence="1 2" key="1">
    <citation type="submission" date="2016-10" db="EMBL/GenBank/DDBJ databases">
        <authorList>
            <person name="de Groot N.N."/>
        </authorList>
    </citation>
    <scope>NUCLEOTIDE SEQUENCE [LARGE SCALE GENOMIC DNA]</scope>
    <source>
        <strain evidence="1 2">NE2</strain>
    </source>
</reference>
<evidence type="ECO:0000313" key="1">
    <source>
        <dbReference type="EMBL" id="SFK12751.1"/>
    </source>
</evidence>
<dbReference type="AlphaFoldDB" id="A0A1I3X1R2"/>
<dbReference type="RefSeq" id="WP_139223508.1">
    <property type="nucleotide sequence ID" value="NZ_FOSN01000002.1"/>
</dbReference>
<gene>
    <name evidence="1" type="ORF">SAMN05444581_102255</name>
</gene>
<sequence>MLSTIVFMESQTETTRQGRDPLEALVRTLASLVRANVEGLVRDVAIAGPFGLDLATVADHAGCGLFEAKNEAGWLRLAIEAARGPEVFLLRSGRAPDAGFIEEAGDFLASASRAGLSGDGRSRAARMTCAPENFVERLFPRAAPAAGLIAPRALLLAGPVKEFAGLARFVRPETTLRTNARRIG</sequence>
<name>A0A1I3X1R2_9HYPH</name>